<comment type="caution">
    <text evidence="3">The sequence shown here is derived from an EMBL/GenBank/DDBJ whole genome shotgun (WGS) entry which is preliminary data.</text>
</comment>
<feature type="transmembrane region" description="Helical" evidence="2">
    <location>
        <begin position="931"/>
        <end position="956"/>
    </location>
</feature>
<dbReference type="Gene3D" id="3.30.2090.10">
    <property type="entry name" value="Multidrug efflux transporter AcrB TolC docking domain, DN and DC subdomains"/>
    <property type="match status" value="2"/>
</dbReference>
<evidence type="ECO:0000313" key="3">
    <source>
        <dbReference type="EMBL" id="MDQ0483576.1"/>
    </source>
</evidence>
<dbReference type="Pfam" id="PF00873">
    <property type="entry name" value="ACR_tran"/>
    <property type="match status" value="2"/>
</dbReference>
<feature type="transmembrane region" description="Helical" evidence="2">
    <location>
        <begin position="360"/>
        <end position="379"/>
    </location>
</feature>
<keyword evidence="2" id="KW-0472">Membrane</keyword>
<dbReference type="Gene3D" id="3.30.70.1440">
    <property type="entry name" value="Multidrug efflux transporter AcrB pore domain"/>
    <property type="match status" value="1"/>
</dbReference>
<feature type="transmembrane region" description="Helical" evidence="2">
    <location>
        <begin position="977"/>
        <end position="996"/>
    </location>
</feature>
<evidence type="ECO:0000256" key="1">
    <source>
        <dbReference type="SAM" id="MobiDB-lite"/>
    </source>
</evidence>
<feature type="transmembrane region" description="Helical" evidence="2">
    <location>
        <begin position="879"/>
        <end position="898"/>
    </location>
</feature>
<feature type="transmembrane region" description="Helical" evidence="2">
    <location>
        <begin position="556"/>
        <end position="581"/>
    </location>
</feature>
<feature type="transmembrane region" description="Helical" evidence="2">
    <location>
        <begin position="460"/>
        <end position="480"/>
    </location>
</feature>
<dbReference type="SUPFAM" id="SSF82866">
    <property type="entry name" value="Multidrug efflux transporter AcrB transmembrane domain"/>
    <property type="match status" value="2"/>
</dbReference>
<dbReference type="PANTHER" id="PTHR32063:SF0">
    <property type="entry name" value="SWARMING MOTILITY PROTEIN SWRC"/>
    <property type="match status" value="1"/>
</dbReference>
<dbReference type="Gene3D" id="1.20.1640.10">
    <property type="entry name" value="Multidrug efflux transporter AcrB transmembrane domain"/>
    <property type="match status" value="2"/>
</dbReference>
<feature type="transmembrane region" description="Helical" evidence="2">
    <location>
        <begin position="12"/>
        <end position="31"/>
    </location>
</feature>
<dbReference type="InterPro" id="IPR001036">
    <property type="entry name" value="Acrflvin-R"/>
</dbReference>
<name>A0ABU0K2M8_9BACL</name>
<sequence>MKKLIQFSLNNKFAVWLLTIIVTVAGLYSGFNMKMETIPNINTPLVSVTTVYPGATPEEVSDKVSEPIENKVESLSGVKVVSSSSFENASNVQIEYNFSKNMDEAEDEVRETLQTLQLPDEVQDPEVSRLSFNAFPVMSLSVSEEDRSLAELTQRVEDDVLPAIEGVEGVSSVSIAGQEIEKVSLSFKDDQLEEAGLDEETVKNIIKGSAVTLPLGLYEFQDNKKAVVVDGNVSTLDDLKNLEIPVIPSQGSNAGNQVSQGQANPQGQTSPQAGANPAIPTIMLEDLATIELVGEAESISRTNGKESIGIQVTKTADANTVDVVNDVKDEIASLEEANNDVRIVTIFDQGEPIEESVSTMLNKAIVGAIFAVLIILLFLRNIRSTIISVISIPLSLLIALLVLNQLDITLNIMTLGAMTVAIGRVVDDSIVVIENIYRRMAMEGEELKGKQLISAATKEMFIPIMSSTIVTIAVFLPLGLVQGPVGELFLPFALTIVFALLASLLVAVTIVPAMAHSLFKKGLVKKGTESNENEEGNSRLANGYKKVLKWTLNHKLITFGASILLLVGSLFLAPIVGVSFLPSDQQKMIVATYNPEPGQTTEEINDLALEAEDYFLSKNDVTTIQYSVGGENPMNPGASNQVLFFVSYEDDAEGFEEERKAVLEDLKQMNETGEWGYQDVSASGGSNKITLVVNEETMNDLGPVVDQVSSMLEKEENLTNISSSISESYDQFTVVADQEKLSELGLTAGQIGMELRNSGEAPVLTTVNKEGEEIDVVLEVDKKTFEDKADLEDTTISSPLGVDVQLSDVTTIEEGQSANTITRRDGKVYANVTAEVLDDNIGKVSADVQEAVDNMDLPDSSEVTLGGVTQDINESFTQLGLAMAAAIAIVYLVLVITFGGGLAPLAILFSLPFTIIGGLVGLLVAGETISISSLIGMLMLIGIVVTNAIVLIDRVIHKENEGLSTREALLEAGGTRLRPILMTALATIGALAPLAFGLEGGALISKGLGVTVIGGLTSSTLLTLIIVPVVYEFFMKFRRKSRNK</sequence>
<feature type="transmembrane region" description="Helical" evidence="2">
    <location>
        <begin position="492"/>
        <end position="515"/>
    </location>
</feature>
<dbReference type="Gene3D" id="3.30.70.1430">
    <property type="entry name" value="Multidrug efflux transporter AcrB pore domain"/>
    <property type="match status" value="2"/>
</dbReference>
<dbReference type="PRINTS" id="PR00702">
    <property type="entry name" value="ACRIFLAVINRP"/>
</dbReference>
<keyword evidence="2" id="KW-0812">Transmembrane</keyword>
<dbReference type="PANTHER" id="PTHR32063">
    <property type="match status" value="1"/>
</dbReference>
<feature type="transmembrane region" description="Helical" evidence="2">
    <location>
        <begin position="386"/>
        <end position="406"/>
    </location>
</feature>
<evidence type="ECO:0000256" key="2">
    <source>
        <dbReference type="SAM" id="Phobius"/>
    </source>
</evidence>
<feature type="transmembrane region" description="Helical" evidence="2">
    <location>
        <begin position="1008"/>
        <end position="1034"/>
    </location>
</feature>
<dbReference type="Proteomes" id="UP001226720">
    <property type="component" value="Unassembled WGS sequence"/>
</dbReference>
<protein>
    <submittedName>
        <fullName evidence="3">HAE1 family hydrophobic/amphiphilic exporter-1</fullName>
    </submittedName>
</protein>
<evidence type="ECO:0000313" key="4">
    <source>
        <dbReference type="Proteomes" id="UP001226720"/>
    </source>
</evidence>
<gene>
    <name evidence="3" type="ORF">QO000_002558</name>
</gene>
<dbReference type="Gene3D" id="3.30.70.1320">
    <property type="entry name" value="Multidrug efflux transporter AcrB pore domain like"/>
    <property type="match status" value="1"/>
</dbReference>
<dbReference type="RefSeq" id="WP_301552418.1">
    <property type="nucleotide sequence ID" value="NZ_JAQRMZ010000008.1"/>
</dbReference>
<dbReference type="InterPro" id="IPR027463">
    <property type="entry name" value="AcrB_DN_DC_subdom"/>
</dbReference>
<dbReference type="GeneID" id="301328058"/>
<keyword evidence="4" id="KW-1185">Reference proteome</keyword>
<dbReference type="SUPFAM" id="SSF82693">
    <property type="entry name" value="Multidrug efflux transporter AcrB pore domain, PN1, PN2, PC1 and PC2 subdomains"/>
    <property type="match status" value="2"/>
</dbReference>
<accession>A0ABU0K2M8</accession>
<feature type="compositionally biased region" description="Polar residues" evidence="1">
    <location>
        <begin position="249"/>
        <end position="273"/>
    </location>
</feature>
<organism evidence="3 4">
    <name type="scientific">Guptibacillus hwajinpoensis</name>
    <dbReference type="NCBI Taxonomy" id="208199"/>
    <lineage>
        <taxon>Bacteria</taxon>
        <taxon>Bacillati</taxon>
        <taxon>Bacillota</taxon>
        <taxon>Bacilli</taxon>
        <taxon>Bacillales</taxon>
        <taxon>Guptibacillaceae</taxon>
        <taxon>Guptibacillus</taxon>
    </lineage>
</organism>
<dbReference type="SUPFAM" id="SSF82714">
    <property type="entry name" value="Multidrug efflux transporter AcrB TolC docking domain, DN and DC subdomains"/>
    <property type="match status" value="1"/>
</dbReference>
<feature type="region of interest" description="Disordered" evidence="1">
    <location>
        <begin position="247"/>
        <end position="276"/>
    </location>
</feature>
<keyword evidence="2" id="KW-1133">Transmembrane helix</keyword>
<dbReference type="EMBL" id="JAUSWM010000004">
    <property type="protein sequence ID" value="MDQ0483576.1"/>
    <property type="molecule type" value="Genomic_DNA"/>
</dbReference>
<reference evidence="3" key="1">
    <citation type="submission" date="2023-07" db="EMBL/GenBank/DDBJ databases">
        <title>Genomic Encyclopedia of Type Strains, Phase IV (KMG-IV): sequencing the most valuable type-strain genomes for metagenomic binning, comparative biology and taxonomic classification.</title>
        <authorList>
            <person name="Goeker M."/>
        </authorList>
    </citation>
    <scope>NUCLEOTIDE SEQUENCE [LARGE SCALE GENOMIC DNA]</scope>
    <source>
        <strain evidence="3">JSM 076093</strain>
    </source>
</reference>
<proteinExistence type="predicted"/>